<proteinExistence type="predicted"/>
<evidence type="ECO:0000313" key="1">
    <source>
        <dbReference type="EMBL" id="KGO63264.1"/>
    </source>
</evidence>
<dbReference type="RefSeq" id="XP_016603696.1">
    <property type="nucleotide sequence ID" value="XM_016738342.1"/>
</dbReference>
<dbReference type="HOGENOM" id="CLU_2413982_0_0_1"/>
<dbReference type="GeneID" id="27673761"/>
<organism evidence="1 2">
    <name type="scientific">Penicillium expansum</name>
    <name type="common">Blue mold rot fungus</name>
    <dbReference type="NCBI Taxonomy" id="27334"/>
    <lineage>
        <taxon>Eukaryota</taxon>
        <taxon>Fungi</taxon>
        <taxon>Dikarya</taxon>
        <taxon>Ascomycota</taxon>
        <taxon>Pezizomycotina</taxon>
        <taxon>Eurotiomycetes</taxon>
        <taxon>Eurotiomycetidae</taxon>
        <taxon>Eurotiales</taxon>
        <taxon>Aspergillaceae</taxon>
        <taxon>Penicillium</taxon>
    </lineage>
</organism>
<dbReference type="Proteomes" id="UP000030143">
    <property type="component" value="Unassembled WGS sequence"/>
</dbReference>
<keyword evidence="2" id="KW-1185">Reference proteome</keyword>
<sequence length="92" mass="10201">MPPETFISRSPRPAIRTPIFWANAWTIAETGTQAGFDWTIVLGILEDVFNGVEGSSLIVPKTSDSIPKKVVVASLFFEPDFWTTATGPWKEM</sequence>
<comment type="caution">
    <text evidence="1">The sequence shown here is derived from an EMBL/GenBank/DDBJ whole genome shotgun (WGS) entry which is preliminary data.</text>
</comment>
<evidence type="ECO:0000313" key="2">
    <source>
        <dbReference type="Proteomes" id="UP000030143"/>
    </source>
</evidence>
<accession>A0A0A2ISC4</accession>
<name>A0A0A2ISC4_PENEN</name>
<gene>
    <name evidence="1" type="ORF">PEX2_010650</name>
</gene>
<dbReference type="AlphaFoldDB" id="A0A0A2ISC4"/>
<dbReference type="EMBL" id="JQFZ01000003">
    <property type="protein sequence ID" value="KGO63264.1"/>
    <property type="molecule type" value="Genomic_DNA"/>
</dbReference>
<dbReference type="VEuPathDB" id="FungiDB:PEXP_054270"/>
<reference evidence="1 2" key="1">
    <citation type="journal article" date="2015" name="Mol. Plant Microbe Interact.">
        <title>Genome, transcriptome, and functional analyses of Penicillium expansum provide new insights into secondary metabolism and pathogenicity.</title>
        <authorList>
            <person name="Ballester A.R."/>
            <person name="Marcet-Houben M."/>
            <person name="Levin E."/>
            <person name="Sela N."/>
            <person name="Selma-Lazaro C."/>
            <person name="Carmona L."/>
            <person name="Wisniewski M."/>
            <person name="Droby S."/>
            <person name="Gonzalez-Candelas L."/>
            <person name="Gabaldon T."/>
        </authorList>
    </citation>
    <scope>NUCLEOTIDE SEQUENCE [LARGE SCALE GENOMIC DNA]</scope>
    <source>
        <strain evidence="1 2">MD-8</strain>
    </source>
</reference>
<protein>
    <submittedName>
        <fullName evidence="1">Uncharacterized protein</fullName>
    </submittedName>
</protein>